<evidence type="ECO:0000256" key="1">
    <source>
        <dbReference type="ARBA" id="ARBA00023015"/>
    </source>
</evidence>
<dbReference type="AlphaFoldDB" id="A0A948T1N0"/>
<dbReference type="PROSITE" id="PS01117">
    <property type="entry name" value="HTH_MARR_1"/>
    <property type="match status" value="1"/>
</dbReference>
<evidence type="ECO:0000256" key="3">
    <source>
        <dbReference type="ARBA" id="ARBA00023163"/>
    </source>
</evidence>
<dbReference type="InterPro" id="IPR000835">
    <property type="entry name" value="HTH_MarR-typ"/>
</dbReference>
<dbReference type="PROSITE" id="PS50995">
    <property type="entry name" value="HTH_MARR_2"/>
    <property type="match status" value="1"/>
</dbReference>
<evidence type="ECO:0000313" key="6">
    <source>
        <dbReference type="Proteomes" id="UP000713596"/>
    </source>
</evidence>
<keyword evidence="2" id="KW-0238">DNA-binding</keyword>
<dbReference type="Gene3D" id="1.10.10.10">
    <property type="entry name" value="Winged helix-like DNA-binding domain superfamily/Winged helix DNA-binding domain"/>
    <property type="match status" value="1"/>
</dbReference>
<evidence type="ECO:0000259" key="4">
    <source>
        <dbReference type="PROSITE" id="PS50995"/>
    </source>
</evidence>
<sequence length="174" mass="20224">MNKFEQTLPMELLRAMDHLGKAWRCTSPRPNLNKSSFFTLMTLRKYGVRQEQTGGLPAMTISELAKTMEQTNPTVSQRVAKLEEKGYVQRIPDKEDRRTVWVQLTQQGDQLVEQTSSQVHNRMQQVIDKMEQQHHASVQQLIRLIHFMADLMEQEFSNTECGTKNFEKGEKPLC</sequence>
<dbReference type="GO" id="GO:0003700">
    <property type="term" value="F:DNA-binding transcription factor activity"/>
    <property type="evidence" value="ECO:0007669"/>
    <property type="project" value="InterPro"/>
</dbReference>
<dbReference type="PRINTS" id="PR00598">
    <property type="entry name" value="HTHMARR"/>
</dbReference>
<keyword evidence="1" id="KW-0805">Transcription regulation</keyword>
<feature type="domain" description="HTH marR-type" evidence="4">
    <location>
        <begin position="5"/>
        <end position="150"/>
    </location>
</feature>
<dbReference type="Pfam" id="PF01047">
    <property type="entry name" value="MarR"/>
    <property type="match status" value="1"/>
</dbReference>
<dbReference type="InterPro" id="IPR036390">
    <property type="entry name" value="WH_DNA-bd_sf"/>
</dbReference>
<reference evidence="5" key="2">
    <citation type="submission" date="2021-04" db="EMBL/GenBank/DDBJ databases">
        <authorList>
            <person name="Gilroy R."/>
        </authorList>
    </citation>
    <scope>NUCLEOTIDE SEQUENCE</scope>
    <source>
        <strain evidence="5">B5_2728</strain>
    </source>
</reference>
<dbReference type="SMART" id="SM00347">
    <property type="entry name" value="HTH_MARR"/>
    <property type="match status" value="1"/>
</dbReference>
<dbReference type="InterPro" id="IPR039422">
    <property type="entry name" value="MarR/SlyA-like"/>
</dbReference>
<dbReference type="InterPro" id="IPR011991">
    <property type="entry name" value="ArsR-like_HTH"/>
</dbReference>
<reference evidence="5" key="1">
    <citation type="journal article" date="2021" name="PeerJ">
        <title>Extensive microbial diversity within the chicken gut microbiome revealed by metagenomics and culture.</title>
        <authorList>
            <person name="Gilroy R."/>
            <person name="Ravi A."/>
            <person name="Getino M."/>
            <person name="Pursley I."/>
            <person name="Horton D.L."/>
            <person name="Alikhan N.F."/>
            <person name="Baker D."/>
            <person name="Gharbi K."/>
            <person name="Hall N."/>
            <person name="Watson M."/>
            <person name="Adriaenssens E.M."/>
            <person name="Foster-Nyarko E."/>
            <person name="Jarju S."/>
            <person name="Secka A."/>
            <person name="Antonio M."/>
            <person name="Oren A."/>
            <person name="Chaudhuri R.R."/>
            <person name="La Ragione R."/>
            <person name="Hildebrand F."/>
            <person name="Pallen M.J."/>
        </authorList>
    </citation>
    <scope>NUCLEOTIDE SEQUENCE</scope>
    <source>
        <strain evidence="5">B5_2728</strain>
    </source>
</reference>
<comment type="caution">
    <text evidence="5">The sequence shown here is derived from an EMBL/GenBank/DDBJ whole genome shotgun (WGS) entry which is preliminary data.</text>
</comment>
<dbReference type="SUPFAM" id="SSF46785">
    <property type="entry name" value="Winged helix' DNA-binding domain"/>
    <property type="match status" value="1"/>
</dbReference>
<dbReference type="CDD" id="cd00090">
    <property type="entry name" value="HTH_ARSR"/>
    <property type="match status" value="1"/>
</dbReference>
<proteinExistence type="predicted"/>
<protein>
    <submittedName>
        <fullName evidence="5">MarR family transcriptional regulator</fullName>
    </submittedName>
</protein>
<evidence type="ECO:0000256" key="2">
    <source>
        <dbReference type="ARBA" id="ARBA00023125"/>
    </source>
</evidence>
<name>A0A948T1N0_9FIRM</name>
<dbReference type="EMBL" id="JAHLFP010000017">
    <property type="protein sequence ID" value="MBU3805728.1"/>
    <property type="molecule type" value="Genomic_DNA"/>
</dbReference>
<gene>
    <name evidence="5" type="ORF">H9882_02390</name>
</gene>
<accession>A0A948T1N0</accession>
<dbReference type="Proteomes" id="UP000713596">
    <property type="component" value="Unassembled WGS sequence"/>
</dbReference>
<dbReference type="GO" id="GO:0003677">
    <property type="term" value="F:DNA binding"/>
    <property type="evidence" value="ECO:0007669"/>
    <property type="project" value="UniProtKB-KW"/>
</dbReference>
<dbReference type="PANTHER" id="PTHR33164">
    <property type="entry name" value="TRANSCRIPTIONAL REGULATOR, MARR FAMILY"/>
    <property type="match status" value="1"/>
</dbReference>
<keyword evidence="3" id="KW-0804">Transcription</keyword>
<evidence type="ECO:0000313" key="5">
    <source>
        <dbReference type="EMBL" id="MBU3805728.1"/>
    </source>
</evidence>
<dbReference type="InterPro" id="IPR023187">
    <property type="entry name" value="Tscrpt_reg_MarR-type_CS"/>
</dbReference>
<dbReference type="InterPro" id="IPR036388">
    <property type="entry name" value="WH-like_DNA-bd_sf"/>
</dbReference>
<organism evidence="5 6">
    <name type="scientific">Candidatus Allofournierella pullistercoris</name>
    <dbReference type="NCBI Taxonomy" id="2838597"/>
    <lineage>
        <taxon>Bacteria</taxon>
        <taxon>Bacillati</taxon>
        <taxon>Bacillota</taxon>
        <taxon>Clostridia</taxon>
        <taxon>Eubacteriales</taxon>
        <taxon>Oscillospiraceae</taxon>
        <taxon>Allofournierella</taxon>
    </lineage>
</organism>
<dbReference type="GO" id="GO:0006950">
    <property type="term" value="P:response to stress"/>
    <property type="evidence" value="ECO:0007669"/>
    <property type="project" value="TreeGrafter"/>
</dbReference>
<dbReference type="PANTHER" id="PTHR33164:SF43">
    <property type="entry name" value="HTH-TYPE TRANSCRIPTIONAL REPRESSOR YETL"/>
    <property type="match status" value="1"/>
</dbReference>